<evidence type="ECO:0000313" key="2">
    <source>
        <dbReference type="EMBL" id="ACR38169.1"/>
    </source>
</evidence>
<reference evidence="2" key="1">
    <citation type="journal article" date="2009" name="PLoS Genet.">
        <title>Sequencing, mapping, and analysis of 27,455 maize full-length cDNAs.</title>
        <authorList>
            <person name="Soderlund C."/>
            <person name="Descour A."/>
            <person name="Kudrna D."/>
            <person name="Bomhoff M."/>
            <person name="Boyd L."/>
            <person name="Currie J."/>
            <person name="Angelova A."/>
            <person name="Collura K."/>
            <person name="Wissotski M."/>
            <person name="Ashley E."/>
            <person name="Morrow D."/>
            <person name="Fernandes J."/>
            <person name="Walbot V."/>
            <person name="Yu Y."/>
        </authorList>
    </citation>
    <scope>NUCLEOTIDE SEQUENCE</scope>
    <source>
        <strain evidence="2">B73</strain>
    </source>
</reference>
<reference evidence="2" key="2">
    <citation type="submission" date="2012-06" db="EMBL/GenBank/DDBJ databases">
        <authorList>
            <person name="Yu Y."/>
            <person name="Currie J."/>
            <person name="Lomeli R."/>
            <person name="Angelova A."/>
            <person name="Collura K."/>
            <person name="Wissotski M."/>
            <person name="Campos D."/>
            <person name="Kudrna D."/>
            <person name="Golser W."/>
            <person name="Ashely E."/>
            <person name="Descour A."/>
            <person name="Fernandes J."/>
            <person name="Soderlund C."/>
            <person name="Walbot V."/>
        </authorList>
    </citation>
    <scope>NUCLEOTIDE SEQUENCE</scope>
    <source>
        <strain evidence="2">B73</strain>
    </source>
</reference>
<protein>
    <submittedName>
        <fullName evidence="2">Uncharacterized protein</fullName>
    </submittedName>
</protein>
<organism evidence="2">
    <name type="scientific">Zea mays</name>
    <name type="common">Maize</name>
    <dbReference type="NCBI Taxonomy" id="4577"/>
    <lineage>
        <taxon>Eukaryota</taxon>
        <taxon>Viridiplantae</taxon>
        <taxon>Streptophyta</taxon>
        <taxon>Embryophyta</taxon>
        <taxon>Tracheophyta</taxon>
        <taxon>Spermatophyta</taxon>
        <taxon>Magnoliopsida</taxon>
        <taxon>Liliopsida</taxon>
        <taxon>Poales</taxon>
        <taxon>Poaceae</taxon>
        <taxon>PACMAD clade</taxon>
        <taxon>Panicoideae</taxon>
        <taxon>Andropogonodae</taxon>
        <taxon>Andropogoneae</taxon>
        <taxon>Tripsacinae</taxon>
        <taxon>Zea</taxon>
    </lineage>
</organism>
<feature type="region of interest" description="Disordered" evidence="1">
    <location>
        <begin position="1"/>
        <end position="67"/>
    </location>
</feature>
<accession>C4JAG9</accession>
<feature type="region of interest" description="Disordered" evidence="1">
    <location>
        <begin position="150"/>
        <end position="171"/>
    </location>
</feature>
<dbReference type="EMBL" id="BT087816">
    <property type="protein sequence ID" value="ACR38169.1"/>
    <property type="molecule type" value="mRNA"/>
</dbReference>
<name>C4JAG9_MAIZE</name>
<proteinExistence type="evidence at transcript level"/>
<dbReference type="AlphaFoldDB" id="C4JAG9"/>
<sequence length="211" mass="22319">MIRCCTQEQGGEENPKPNHGGDGSTNGRCQPHRLGGGVPGPRVRQRQHGGGVGHAGGQRHRRVAADKRVPLASGRGRRGRVARLQREAEVRGGLLHGRAARRRQQVVVGSRGGRRCRERREAGRVFVGRGGTVADGAGDRMGMGVPLGVVGSSGGPRQQERHGGGGAEEVEQGATSAAVSLLHFLLLLLALTPSPRLPSTQCRQMRGVWTV</sequence>
<evidence type="ECO:0000256" key="1">
    <source>
        <dbReference type="SAM" id="MobiDB-lite"/>
    </source>
</evidence>